<dbReference type="Pfam" id="PF13687">
    <property type="entry name" value="DUF4153"/>
    <property type="match status" value="1"/>
</dbReference>
<feature type="transmembrane region" description="Helical" evidence="1">
    <location>
        <begin position="79"/>
        <end position="99"/>
    </location>
</feature>
<dbReference type="EMBL" id="WWCJ01000008">
    <property type="protein sequence ID" value="MYN03026.1"/>
    <property type="molecule type" value="Genomic_DNA"/>
</dbReference>
<keyword evidence="1" id="KW-1133">Transmembrane helix</keyword>
<keyword evidence="1" id="KW-0472">Membrane</keyword>
<feature type="transmembrane region" description="Helical" evidence="1">
    <location>
        <begin position="193"/>
        <end position="211"/>
    </location>
</feature>
<dbReference type="Proteomes" id="UP000448575">
    <property type="component" value="Unassembled WGS sequence"/>
</dbReference>
<gene>
    <name evidence="2" type="ORF">GTP41_13030</name>
</gene>
<dbReference type="AlphaFoldDB" id="A0A6N9HI14"/>
<feature type="transmembrane region" description="Helical" evidence="1">
    <location>
        <begin position="111"/>
        <end position="133"/>
    </location>
</feature>
<evidence type="ECO:0000313" key="3">
    <source>
        <dbReference type="Proteomes" id="UP000448575"/>
    </source>
</evidence>
<organism evidence="2 3">
    <name type="scientific">Pseudoduganella guangdongensis</name>
    <dbReference type="NCBI Taxonomy" id="2692179"/>
    <lineage>
        <taxon>Bacteria</taxon>
        <taxon>Pseudomonadati</taxon>
        <taxon>Pseudomonadota</taxon>
        <taxon>Betaproteobacteria</taxon>
        <taxon>Burkholderiales</taxon>
        <taxon>Oxalobacteraceae</taxon>
        <taxon>Telluria group</taxon>
        <taxon>Pseudoduganella</taxon>
    </lineage>
</organism>
<comment type="caution">
    <text evidence="2">The sequence shown here is derived from an EMBL/GenBank/DDBJ whole genome shotgun (WGS) entry which is preliminary data.</text>
</comment>
<keyword evidence="1" id="KW-0812">Transmembrane</keyword>
<reference evidence="2 3" key="1">
    <citation type="submission" date="2019-12" db="EMBL/GenBank/DDBJ databases">
        <title>Novel species isolated from a subtropical stream in China.</title>
        <authorList>
            <person name="Lu H."/>
        </authorList>
    </citation>
    <scope>NUCLEOTIDE SEQUENCE [LARGE SCALE GENOMIC DNA]</scope>
    <source>
        <strain evidence="2 3">DS3</strain>
    </source>
</reference>
<proteinExistence type="predicted"/>
<evidence type="ECO:0000256" key="1">
    <source>
        <dbReference type="SAM" id="Phobius"/>
    </source>
</evidence>
<feature type="transmembrane region" description="Helical" evidence="1">
    <location>
        <begin position="21"/>
        <end position="39"/>
    </location>
</feature>
<protein>
    <submittedName>
        <fullName evidence="2">DUF4153 domain-containing protein</fullName>
    </submittedName>
</protein>
<dbReference type="RefSeq" id="WP_161026003.1">
    <property type="nucleotide sequence ID" value="NZ_WWCJ01000008.1"/>
</dbReference>
<dbReference type="InterPro" id="IPR025291">
    <property type="entry name" value="DUF4153"/>
</dbReference>
<name>A0A6N9HI14_9BURK</name>
<accession>A0A6N9HI14</accession>
<feature type="transmembrane region" description="Helical" evidence="1">
    <location>
        <begin position="223"/>
        <end position="249"/>
    </location>
</feature>
<keyword evidence="3" id="KW-1185">Reference proteome</keyword>
<feature type="transmembrane region" description="Helical" evidence="1">
    <location>
        <begin position="153"/>
        <end position="173"/>
    </location>
</feature>
<feature type="transmembrane region" description="Helical" evidence="1">
    <location>
        <begin position="362"/>
        <end position="383"/>
    </location>
</feature>
<feature type="transmembrane region" description="Helical" evidence="1">
    <location>
        <begin position="261"/>
        <end position="283"/>
    </location>
</feature>
<sequence>MDFTPHESVRNAAVTQRVGQLRLFVGLVQGGLLYFLYHAQQAGSWPASAPALFYPLVLEAIVLPVLLISSLGHLRRRALALWLGGAALLLAVVGLHDAWRSALDPTPLRHPGFLVLPFCLGFFFIAHSLVLAVAHDGRRLVRYATCFDSAWKLAIQLLFSAMFVLAVWLVMWLGDSLFDLLKLNFLEELLRQSWFAVPLVCLAFSSAMHTTDVRPAIVRGVRSLLLMLMAWIVPIAVLLVGGFLAALPFTGLQVLWQTRHATAVLLAACAVLVVLVNAAFQAGDAAGRLARGVRLAARVACLLLLPLALLGVYALGLRVGDYGWSTDRVIAAACLAAALFYAGGYGWAAVRRGAPWLDGLRYVNLAAAFVVLALALALFTPVADPARIAVADQMARLARGAIPAERFDYNFLRFHGARYGAQALQALAAQGAGPQAAAVRRRAAATLRMKYEGPAGRAAALDVAANLQAWPQGARLPDSLLRQDWHGYRAGQAPGCLLHAGSRCDAFLMDADGDGRDEVLLVGHTVRDGEALLAEREGVWLLAARTPMHVQLAGCKAWQERLRAGDYTLAAPRLREIEVGGQRIALTPVEPRRLDCGR</sequence>
<feature type="transmembrane region" description="Helical" evidence="1">
    <location>
        <begin position="295"/>
        <end position="317"/>
    </location>
</feature>
<feature type="transmembrane region" description="Helical" evidence="1">
    <location>
        <begin position="329"/>
        <end position="350"/>
    </location>
</feature>
<evidence type="ECO:0000313" key="2">
    <source>
        <dbReference type="EMBL" id="MYN03026.1"/>
    </source>
</evidence>
<feature type="transmembrane region" description="Helical" evidence="1">
    <location>
        <begin position="51"/>
        <end position="72"/>
    </location>
</feature>